<gene>
    <name evidence="1" type="ORF">N1851_009250</name>
</gene>
<proteinExistence type="predicted"/>
<evidence type="ECO:0000313" key="2">
    <source>
        <dbReference type="Proteomes" id="UP001174136"/>
    </source>
</evidence>
<dbReference type="PANTHER" id="PTHR46704">
    <property type="entry name" value="CXC DOMAIN-CONTAINING PROTEIN-RELATED"/>
    <property type="match status" value="1"/>
</dbReference>
<organism evidence="1 2">
    <name type="scientific">Merluccius polli</name>
    <name type="common">Benguela hake</name>
    <name type="synonym">Merluccius cadenati</name>
    <dbReference type="NCBI Taxonomy" id="89951"/>
    <lineage>
        <taxon>Eukaryota</taxon>
        <taxon>Metazoa</taxon>
        <taxon>Chordata</taxon>
        <taxon>Craniata</taxon>
        <taxon>Vertebrata</taxon>
        <taxon>Euteleostomi</taxon>
        <taxon>Actinopterygii</taxon>
        <taxon>Neopterygii</taxon>
        <taxon>Teleostei</taxon>
        <taxon>Neoteleostei</taxon>
        <taxon>Acanthomorphata</taxon>
        <taxon>Zeiogadaria</taxon>
        <taxon>Gadariae</taxon>
        <taxon>Gadiformes</taxon>
        <taxon>Gadoidei</taxon>
        <taxon>Merlucciidae</taxon>
        <taxon>Merluccius</taxon>
    </lineage>
</organism>
<reference evidence="1" key="1">
    <citation type="journal article" date="2023" name="Front. Mar. Sci.">
        <title>A new Merluccius polli reference genome to investigate the effects of global change in West African waters.</title>
        <authorList>
            <person name="Mateo J.L."/>
            <person name="Blanco-Fernandez C."/>
            <person name="Garcia-Vazquez E."/>
            <person name="Machado-Schiaffino G."/>
        </authorList>
    </citation>
    <scope>NUCLEOTIDE SEQUENCE</scope>
    <source>
        <strain evidence="1">C29</strain>
        <tissue evidence="1">Fin</tissue>
    </source>
</reference>
<dbReference type="PANTHER" id="PTHR46704:SF9">
    <property type="entry name" value="BHLH DOMAIN-CONTAINING PROTEIN"/>
    <property type="match status" value="1"/>
</dbReference>
<evidence type="ECO:0000313" key="1">
    <source>
        <dbReference type="EMBL" id="KAK0150015.1"/>
    </source>
</evidence>
<dbReference type="AlphaFoldDB" id="A0AA47N1J6"/>
<name>A0AA47N1J6_MERPO</name>
<sequence length="392" mass="43276">MASECLDGIYGSPEAVEQALFNKLENFPKVTTRDPQRLRNLADLLSELQAAKEDGYLAEDSGEEDKADSQEVQSTCTRVCGEGLSSRACAKICLVSVFPNEILRTQEVRLVRQEEFQTAMAANMSHLFSQMQDLLGQLARPDAARKGFKKITLRTVDTDVVVLAIAHVSELDIEELWVAFGTGKNFRYIPAHEIAKSLGPDKSKALPVFHAFTGCDTVSAFATRGKKTAWDTWNAYDMATEAFMALSKAPKSIPEEVISIVERFTILLYFRTSSQVNIDQARLELFTKKGRGMEQIPPTKEALVQHLKRAVYQGGHCWGQALEVAPNMPSPADWGSDNSTAQLLLVHFVKRNPPLPHSVMRSLAKVIASCSLDIEVLMDPGGASMVLLDCHC</sequence>
<dbReference type="Proteomes" id="UP001174136">
    <property type="component" value="Unassembled WGS sequence"/>
</dbReference>
<accession>A0AA47N1J6</accession>
<comment type="caution">
    <text evidence="1">The sequence shown here is derived from an EMBL/GenBank/DDBJ whole genome shotgun (WGS) entry which is preliminary data.</text>
</comment>
<keyword evidence="2" id="KW-1185">Reference proteome</keyword>
<protein>
    <submittedName>
        <fullName evidence="1">Uncharacterized protein</fullName>
    </submittedName>
</protein>
<dbReference type="EMBL" id="JAOPHQ010001706">
    <property type="protein sequence ID" value="KAK0150015.1"/>
    <property type="molecule type" value="Genomic_DNA"/>
</dbReference>